<dbReference type="RefSeq" id="WP_377498068.1">
    <property type="nucleotide sequence ID" value="NZ_JBHMDO010000034.1"/>
</dbReference>
<name>A0ABV5KVI7_9BACL</name>
<keyword evidence="1" id="KW-0812">Transmembrane</keyword>
<accession>A0ABV5KVI7</accession>
<proteinExistence type="predicted"/>
<dbReference type="EMBL" id="JBHMDO010000034">
    <property type="protein sequence ID" value="MFB9328601.1"/>
    <property type="molecule type" value="Genomic_DNA"/>
</dbReference>
<organism evidence="2 3">
    <name type="scientific">Paenibacillus aurantiacus</name>
    <dbReference type="NCBI Taxonomy" id="1936118"/>
    <lineage>
        <taxon>Bacteria</taxon>
        <taxon>Bacillati</taxon>
        <taxon>Bacillota</taxon>
        <taxon>Bacilli</taxon>
        <taxon>Bacillales</taxon>
        <taxon>Paenibacillaceae</taxon>
        <taxon>Paenibacillus</taxon>
    </lineage>
</organism>
<protein>
    <submittedName>
        <fullName evidence="2">Uncharacterized protein</fullName>
    </submittedName>
</protein>
<evidence type="ECO:0000313" key="2">
    <source>
        <dbReference type="EMBL" id="MFB9328601.1"/>
    </source>
</evidence>
<reference evidence="2 3" key="1">
    <citation type="submission" date="2024-09" db="EMBL/GenBank/DDBJ databases">
        <authorList>
            <person name="Sun Q."/>
            <person name="Mori K."/>
        </authorList>
    </citation>
    <scope>NUCLEOTIDE SEQUENCE [LARGE SCALE GENOMIC DNA]</scope>
    <source>
        <strain evidence="2 3">TISTR 2452</strain>
    </source>
</reference>
<dbReference type="Proteomes" id="UP001589747">
    <property type="component" value="Unassembled WGS sequence"/>
</dbReference>
<keyword evidence="1" id="KW-1133">Transmembrane helix</keyword>
<sequence length="138" mass="16002">MFHFSALIYNRFCSIREVFTSHLVSPTLPSRITRLYTSDFDHFTLGTVFIANDLLSSRLISFLHDTLAFLLPYTFLFFLSFVIRASLILACLFTMDQLHDQIVWLVERQQHRWLSFNAPIAAMPIKEGMPISRLGISI</sequence>
<feature type="transmembrane region" description="Helical" evidence="1">
    <location>
        <begin position="70"/>
        <end position="93"/>
    </location>
</feature>
<gene>
    <name evidence="2" type="ORF">ACFFSY_21920</name>
</gene>
<evidence type="ECO:0000313" key="3">
    <source>
        <dbReference type="Proteomes" id="UP001589747"/>
    </source>
</evidence>
<comment type="caution">
    <text evidence="2">The sequence shown here is derived from an EMBL/GenBank/DDBJ whole genome shotgun (WGS) entry which is preliminary data.</text>
</comment>
<keyword evidence="1" id="KW-0472">Membrane</keyword>
<evidence type="ECO:0000256" key="1">
    <source>
        <dbReference type="SAM" id="Phobius"/>
    </source>
</evidence>
<keyword evidence="3" id="KW-1185">Reference proteome</keyword>